<evidence type="ECO:0000256" key="1">
    <source>
        <dbReference type="ARBA" id="ARBA00023015"/>
    </source>
</evidence>
<proteinExistence type="predicted"/>
<gene>
    <name evidence="7" type="ORF">A5889_000033</name>
    <name evidence="6" type="ORF">A5889_000723</name>
</gene>
<accession>A0A200JF82</accession>
<organism evidence="6">
    <name type="scientific">Candidatus Enterococcus dunnyi</name>
    <dbReference type="NCBI Taxonomy" id="1834192"/>
    <lineage>
        <taxon>Bacteria</taxon>
        <taxon>Bacillati</taxon>
        <taxon>Bacillota</taxon>
        <taxon>Bacilli</taxon>
        <taxon>Lactobacillales</taxon>
        <taxon>Enterococcaceae</taxon>
        <taxon>Enterococcus</taxon>
    </lineage>
</organism>
<dbReference type="Gene3D" id="3.40.50.10490">
    <property type="entry name" value="Glucose-6-phosphate isomerase like protein, domain 1"/>
    <property type="match status" value="1"/>
</dbReference>
<protein>
    <recommendedName>
        <fullName evidence="9">RpiR family phosphosugar-binding transcriptional regulator</fullName>
    </recommendedName>
</protein>
<dbReference type="InterPro" id="IPR036388">
    <property type="entry name" value="WH-like_DNA-bd_sf"/>
</dbReference>
<dbReference type="PANTHER" id="PTHR30514">
    <property type="entry name" value="GLUCOKINASE"/>
    <property type="match status" value="1"/>
</dbReference>
<keyword evidence="8" id="KW-1185">Reference proteome</keyword>
<feature type="domain" description="HTH rpiR-type" evidence="4">
    <location>
        <begin position="1"/>
        <end position="77"/>
    </location>
</feature>
<reference evidence="6" key="1">
    <citation type="submission" date="2017-05" db="EMBL/GenBank/DDBJ databases">
        <title>The Genome Sequence of Enterococcus sp. 9D6_DIV0238.</title>
        <authorList>
            <consortium name="The Broad Institute Genomics Platform"/>
            <consortium name="The Broad Institute Genomic Center for Infectious Diseases"/>
            <person name="Earl A."/>
            <person name="Manson A."/>
            <person name="Schwartman J."/>
            <person name="Gilmore M."/>
            <person name="Abouelleil A."/>
            <person name="Cao P."/>
            <person name="Chapman S."/>
            <person name="Cusick C."/>
            <person name="Shea T."/>
            <person name="Young S."/>
            <person name="Neafsey D."/>
            <person name="Nusbaum C."/>
            <person name="Birren B."/>
        </authorList>
    </citation>
    <scope>NUCLEOTIDE SEQUENCE [LARGE SCALE GENOMIC DNA]</scope>
    <source>
        <strain evidence="6">9D6_DIV0238</strain>
    </source>
</reference>
<dbReference type="Pfam" id="PF01418">
    <property type="entry name" value="HTH_6"/>
    <property type="match status" value="1"/>
</dbReference>
<dbReference type="PROSITE" id="PS51464">
    <property type="entry name" value="SIS"/>
    <property type="match status" value="1"/>
</dbReference>
<dbReference type="InterPro" id="IPR035472">
    <property type="entry name" value="RpiR-like_SIS"/>
</dbReference>
<dbReference type="AlphaFoldDB" id="A0A200JF82"/>
<dbReference type="InterPro" id="IPR009057">
    <property type="entry name" value="Homeodomain-like_sf"/>
</dbReference>
<dbReference type="Proteomes" id="UP000196151">
    <property type="component" value="Chromosome"/>
</dbReference>
<dbReference type="Gene3D" id="1.10.10.10">
    <property type="entry name" value="Winged helix-like DNA-binding domain superfamily/Winged helix DNA-binding domain"/>
    <property type="match status" value="1"/>
</dbReference>
<dbReference type="OrthoDB" id="1648815at2"/>
<evidence type="ECO:0000313" key="6">
    <source>
        <dbReference type="EMBL" id="OUZ35247.1"/>
    </source>
</evidence>
<dbReference type="RefSeq" id="WP_087639865.1">
    <property type="nucleotide sequence ID" value="NZ_CP147246.1"/>
</dbReference>
<dbReference type="GO" id="GO:1901135">
    <property type="term" value="P:carbohydrate derivative metabolic process"/>
    <property type="evidence" value="ECO:0007669"/>
    <property type="project" value="InterPro"/>
</dbReference>
<dbReference type="EMBL" id="NIBQ01000001">
    <property type="protein sequence ID" value="OUZ35247.1"/>
    <property type="molecule type" value="Genomic_DNA"/>
</dbReference>
<reference evidence="7" key="3">
    <citation type="submission" date="2024-03" db="EMBL/GenBank/DDBJ databases">
        <title>The Genome Sequence of Enterococcus sp. DIV0238c.</title>
        <authorList>
            <consortium name="The Broad Institute Genomics Platform"/>
            <consortium name="The Broad Institute Microbial Omics Core"/>
            <consortium name="The Broad Institute Genomic Center for Infectious Diseases"/>
            <person name="Earl A."/>
            <person name="Manson A."/>
            <person name="Gilmore M."/>
            <person name="Schwartman J."/>
            <person name="Shea T."/>
            <person name="Abouelleil A."/>
            <person name="Cao P."/>
            <person name="Chapman S."/>
            <person name="Cusick C."/>
            <person name="Young S."/>
            <person name="Neafsey D."/>
            <person name="Nusbaum C."/>
            <person name="Birren B."/>
        </authorList>
    </citation>
    <scope>NUCLEOTIDE SEQUENCE</scope>
    <source>
        <strain evidence="7">9D6_DIV0238</strain>
    </source>
</reference>
<evidence type="ECO:0008006" key="9">
    <source>
        <dbReference type="Google" id="ProtNLM"/>
    </source>
</evidence>
<dbReference type="InterPro" id="IPR047640">
    <property type="entry name" value="RpiR-like"/>
</dbReference>
<feature type="domain" description="SIS" evidence="5">
    <location>
        <begin position="115"/>
        <end position="255"/>
    </location>
</feature>
<evidence type="ECO:0000259" key="5">
    <source>
        <dbReference type="PROSITE" id="PS51464"/>
    </source>
</evidence>
<keyword evidence="2" id="KW-0238">DNA-binding</keyword>
<dbReference type="InterPro" id="IPR001347">
    <property type="entry name" value="SIS_dom"/>
</dbReference>
<evidence type="ECO:0000256" key="2">
    <source>
        <dbReference type="ARBA" id="ARBA00023125"/>
    </source>
</evidence>
<dbReference type="InterPro" id="IPR046348">
    <property type="entry name" value="SIS_dom_sf"/>
</dbReference>
<reference evidence="7" key="2">
    <citation type="submission" date="2017-05" db="EMBL/GenBank/DDBJ databases">
        <authorList>
            <consortium name="The Broad Institute Genomics Platform"/>
            <consortium name="The Broad Institute Genomic Center for Infectious Diseases"/>
            <person name="Earl A."/>
            <person name="Manson A."/>
            <person name="Schwartman J."/>
            <person name="Gilmore M."/>
            <person name="Abouelleil A."/>
            <person name="Cao P."/>
            <person name="Chapman S."/>
            <person name="Cusick C."/>
            <person name="Shea T."/>
            <person name="Young S."/>
            <person name="Neafsey D."/>
            <person name="Nusbaum C."/>
            <person name="Birren B."/>
        </authorList>
    </citation>
    <scope>NUCLEOTIDE SEQUENCE</scope>
    <source>
        <strain evidence="7">9D6_DIV0238</strain>
    </source>
</reference>
<dbReference type="EMBL" id="CP147246">
    <property type="protein sequence ID" value="WYJ92554.1"/>
    <property type="molecule type" value="Genomic_DNA"/>
</dbReference>
<dbReference type="GO" id="GO:0003700">
    <property type="term" value="F:DNA-binding transcription factor activity"/>
    <property type="evidence" value="ECO:0007669"/>
    <property type="project" value="InterPro"/>
</dbReference>
<evidence type="ECO:0000313" key="7">
    <source>
        <dbReference type="EMBL" id="WYJ92554.1"/>
    </source>
</evidence>
<dbReference type="SUPFAM" id="SSF53697">
    <property type="entry name" value="SIS domain"/>
    <property type="match status" value="1"/>
</dbReference>
<dbReference type="GO" id="GO:0003677">
    <property type="term" value="F:DNA binding"/>
    <property type="evidence" value="ECO:0007669"/>
    <property type="project" value="UniProtKB-KW"/>
</dbReference>
<dbReference type="PANTHER" id="PTHR30514:SF1">
    <property type="entry name" value="HTH-TYPE TRANSCRIPTIONAL REGULATOR HEXR-RELATED"/>
    <property type="match status" value="1"/>
</dbReference>
<evidence type="ECO:0000313" key="8">
    <source>
        <dbReference type="Proteomes" id="UP000196151"/>
    </source>
</evidence>
<dbReference type="SUPFAM" id="SSF46689">
    <property type="entry name" value="Homeodomain-like"/>
    <property type="match status" value="1"/>
</dbReference>
<keyword evidence="3" id="KW-0804">Transcription</keyword>
<dbReference type="PROSITE" id="PS51071">
    <property type="entry name" value="HTH_RPIR"/>
    <property type="match status" value="1"/>
</dbReference>
<keyword evidence="1" id="KW-0805">Transcription regulation</keyword>
<sequence length="273" mass="30332">MDLLAMISSFFPSLSKSEKKVAQLILSNPDEIEYLSINEISAMASVGESTVVRFARKIGFSGFQDLKLALAKYQATVIKKDSRESDGEKGIIYQQYIDSLAETMGFLKEDQIQKAVTSIHEARRIYIFAVGNSGLVGMNLSNRLKRLGKWVEFVQDGQLQSIYATMMTKDDLAFAISTSGNTNEVIINVEMAKSHGCKSISLTNYLGSKLTEISDLALIGSSKEYISDAGSFAAMVNQMFIVDVLAKELVKLAPDHYHELRMKRNEALMNRIN</sequence>
<dbReference type="CDD" id="cd05013">
    <property type="entry name" value="SIS_RpiR"/>
    <property type="match status" value="1"/>
</dbReference>
<name>A0A200JF82_9ENTE</name>
<evidence type="ECO:0000259" key="4">
    <source>
        <dbReference type="PROSITE" id="PS51071"/>
    </source>
</evidence>
<dbReference type="Pfam" id="PF01380">
    <property type="entry name" value="SIS"/>
    <property type="match status" value="1"/>
</dbReference>
<dbReference type="InterPro" id="IPR000281">
    <property type="entry name" value="HTH_RpiR"/>
</dbReference>
<evidence type="ECO:0000256" key="3">
    <source>
        <dbReference type="ARBA" id="ARBA00023163"/>
    </source>
</evidence>
<dbReference type="GO" id="GO:0097367">
    <property type="term" value="F:carbohydrate derivative binding"/>
    <property type="evidence" value="ECO:0007669"/>
    <property type="project" value="InterPro"/>
</dbReference>